<feature type="compositionally biased region" description="Polar residues" evidence="1">
    <location>
        <begin position="189"/>
        <end position="205"/>
    </location>
</feature>
<evidence type="ECO:0000256" key="1">
    <source>
        <dbReference type="SAM" id="MobiDB-lite"/>
    </source>
</evidence>
<proteinExistence type="predicted"/>
<evidence type="ECO:0000313" key="3">
    <source>
        <dbReference type="Proteomes" id="UP000799539"/>
    </source>
</evidence>
<reference evidence="2" key="1">
    <citation type="journal article" date="2020" name="Stud. Mycol.">
        <title>101 Dothideomycetes genomes: a test case for predicting lifestyles and emergence of pathogens.</title>
        <authorList>
            <person name="Haridas S."/>
            <person name="Albert R."/>
            <person name="Binder M."/>
            <person name="Bloem J."/>
            <person name="Labutti K."/>
            <person name="Salamov A."/>
            <person name="Andreopoulos B."/>
            <person name="Baker S."/>
            <person name="Barry K."/>
            <person name="Bills G."/>
            <person name="Bluhm B."/>
            <person name="Cannon C."/>
            <person name="Castanera R."/>
            <person name="Culley D."/>
            <person name="Daum C."/>
            <person name="Ezra D."/>
            <person name="Gonzalez J."/>
            <person name="Henrissat B."/>
            <person name="Kuo A."/>
            <person name="Liang C."/>
            <person name="Lipzen A."/>
            <person name="Lutzoni F."/>
            <person name="Magnuson J."/>
            <person name="Mondo S."/>
            <person name="Nolan M."/>
            <person name="Ohm R."/>
            <person name="Pangilinan J."/>
            <person name="Park H.-J."/>
            <person name="Ramirez L."/>
            <person name="Alfaro M."/>
            <person name="Sun H."/>
            <person name="Tritt A."/>
            <person name="Yoshinaga Y."/>
            <person name="Zwiers L.-H."/>
            <person name="Turgeon B."/>
            <person name="Goodwin S."/>
            <person name="Spatafora J."/>
            <person name="Crous P."/>
            <person name="Grigoriev I."/>
        </authorList>
    </citation>
    <scope>NUCLEOTIDE SEQUENCE</scope>
    <source>
        <strain evidence="2">SCOH1-5</strain>
    </source>
</reference>
<sequence>MLRSMPCYGKVNLRCPGERNDFNQIPSGQCHAATWFTGAELNESFAYGERNSLMASRVRVAAAWHLSCLLRPHFARGPDFDNDDTPTLTLSAVTASSSDSLVGDVGAVQILCLRCRRWRRHSSDGSNESSPFKSIRELTRSCQQELTIAATAPLARSHHRRRRTMVLGPGSTNKDCHLTVMDHANSMTFPATGPSTPRALTNSYPCTGRLPGKYSSRSMPSPTARESRVALGSQVVQSATPIVQSKQSRACSLSESQRPYRGKKAPAGLGLVSARKSERTAASIQESKTGEISIGWFNRMATSVNTLQIEHHRGEETQTSLAPICFTEGPVTQSLILNGISGTTWAPGSASGRSVKPSDILLASACAVLAAAFTPLPLHFRDVCAKSHRMRFCATAAAPSWPHGPAPPAHARTGGETPRTTCNGASRIARHRAPASGGERQKWLCRGAGVPPARRHHHRHLQPAPAMEVASGTGRDSASLPFEQASTSTSQGLRDAANRASGPLADEAAIWKQDHQSGISTVHGQAKASKEDLSPQLKSQHDRGESHRSGLSVCTTSAQARDQAELQEASQRKAGGGYHRLSISVRETALSATHCAIRRAARGLVPVEVE</sequence>
<organism evidence="2 3">
    <name type="scientific">Cercospora zeae-maydis SCOH1-5</name>
    <dbReference type="NCBI Taxonomy" id="717836"/>
    <lineage>
        <taxon>Eukaryota</taxon>
        <taxon>Fungi</taxon>
        <taxon>Dikarya</taxon>
        <taxon>Ascomycota</taxon>
        <taxon>Pezizomycotina</taxon>
        <taxon>Dothideomycetes</taxon>
        <taxon>Dothideomycetidae</taxon>
        <taxon>Mycosphaerellales</taxon>
        <taxon>Mycosphaerellaceae</taxon>
        <taxon>Cercospora</taxon>
    </lineage>
</organism>
<keyword evidence="3" id="KW-1185">Reference proteome</keyword>
<feature type="region of interest" description="Disordered" evidence="1">
    <location>
        <begin position="517"/>
        <end position="551"/>
    </location>
</feature>
<feature type="compositionally biased region" description="Basic and acidic residues" evidence="1">
    <location>
        <begin position="528"/>
        <end position="548"/>
    </location>
</feature>
<protein>
    <submittedName>
        <fullName evidence="2">Uncharacterized protein</fullName>
    </submittedName>
</protein>
<name>A0A6A6FTF7_9PEZI</name>
<gene>
    <name evidence="2" type="ORF">CERZMDRAFT_80814</name>
</gene>
<feature type="region of interest" description="Disordered" evidence="1">
    <location>
        <begin position="449"/>
        <end position="501"/>
    </location>
</feature>
<dbReference type="AlphaFoldDB" id="A0A6A6FTF7"/>
<feature type="region of interest" description="Disordered" evidence="1">
    <location>
        <begin position="189"/>
        <end position="222"/>
    </location>
</feature>
<accession>A0A6A6FTF7</accession>
<dbReference type="EMBL" id="ML992663">
    <property type="protein sequence ID" value="KAF2216776.1"/>
    <property type="molecule type" value="Genomic_DNA"/>
</dbReference>
<feature type="region of interest" description="Disordered" evidence="1">
    <location>
        <begin position="398"/>
        <end position="423"/>
    </location>
</feature>
<dbReference type="Proteomes" id="UP000799539">
    <property type="component" value="Unassembled WGS sequence"/>
</dbReference>
<evidence type="ECO:0000313" key="2">
    <source>
        <dbReference type="EMBL" id="KAF2216776.1"/>
    </source>
</evidence>